<organism evidence="1 2">
    <name type="scientific">Linum trigynum</name>
    <dbReference type="NCBI Taxonomy" id="586398"/>
    <lineage>
        <taxon>Eukaryota</taxon>
        <taxon>Viridiplantae</taxon>
        <taxon>Streptophyta</taxon>
        <taxon>Embryophyta</taxon>
        <taxon>Tracheophyta</taxon>
        <taxon>Spermatophyta</taxon>
        <taxon>Magnoliopsida</taxon>
        <taxon>eudicotyledons</taxon>
        <taxon>Gunneridae</taxon>
        <taxon>Pentapetalae</taxon>
        <taxon>rosids</taxon>
        <taxon>fabids</taxon>
        <taxon>Malpighiales</taxon>
        <taxon>Linaceae</taxon>
        <taxon>Linum</taxon>
    </lineage>
</organism>
<dbReference type="AlphaFoldDB" id="A0AAV2DC51"/>
<gene>
    <name evidence="1" type="ORF">LTRI10_LOCUS12522</name>
</gene>
<proteinExistence type="predicted"/>
<dbReference type="EMBL" id="OZ034815">
    <property type="protein sequence ID" value="CAL1370392.1"/>
    <property type="molecule type" value="Genomic_DNA"/>
</dbReference>
<name>A0AAV2DC51_9ROSI</name>
<sequence length="216" mass="23537">MAACRRAIKAYDRVTAPPPQLEVVDSKEVEEKDTIDVVNKEEDITSLNVPSVQAIVPVTELSLQEPVFVDICINDTIATPPKANVQLRIDSAYQRVSSDSQTMEQGLTSVVVQVDVESPLFSMTGVANLSIASEVALSIASNSNKIAYRAGEMIPREAGLKDGKERQIIPIQVGVSWKFRRKRKLEDGGQEHNVEEGNREDTGFGKMAVAGLGVKD</sequence>
<protein>
    <submittedName>
        <fullName evidence="1">Uncharacterized protein</fullName>
    </submittedName>
</protein>
<reference evidence="1 2" key="1">
    <citation type="submission" date="2024-04" db="EMBL/GenBank/DDBJ databases">
        <authorList>
            <person name="Fracassetti M."/>
        </authorList>
    </citation>
    <scope>NUCLEOTIDE SEQUENCE [LARGE SCALE GENOMIC DNA]</scope>
</reference>
<evidence type="ECO:0000313" key="2">
    <source>
        <dbReference type="Proteomes" id="UP001497516"/>
    </source>
</evidence>
<dbReference type="Proteomes" id="UP001497516">
    <property type="component" value="Chromosome 2"/>
</dbReference>
<keyword evidence="2" id="KW-1185">Reference proteome</keyword>
<evidence type="ECO:0000313" key="1">
    <source>
        <dbReference type="EMBL" id="CAL1370392.1"/>
    </source>
</evidence>
<accession>A0AAV2DC51</accession>